<dbReference type="OrthoDB" id="8945572at2759"/>
<protein>
    <submittedName>
        <fullName evidence="4">Trichohyalin isoform X1</fullName>
    </submittedName>
</protein>
<dbReference type="Proteomes" id="UP000515129">
    <property type="component" value="Chromosome 18"/>
</dbReference>
<name>A0A6P6RD84_CARAU</name>
<dbReference type="KEGG" id="caua:113118296"/>
<keyword evidence="3" id="KW-1185">Reference proteome</keyword>
<evidence type="ECO:0000313" key="4">
    <source>
        <dbReference type="RefSeq" id="XP_026143143.1"/>
    </source>
</evidence>
<feature type="compositionally biased region" description="Basic and acidic residues" evidence="2">
    <location>
        <begin position="294"/>
        <end position="305"/>
    </location>
</feature>
<gene>
    <name evidence="4" type="primary">LOC113118296</name>
</gene>
<feature type="region of interest" description="Disordered" evidence="2">
    <location>
        <begin position="15"/>
        <end position="36"/>
    </location>
</feature>
<dbReference type="AlphaFoldDB" id="A0A6P6RD84"/>
<keyword evidence="1" id="KW-0175">Coiled coil</keyword>
<feature type="region of interest" description="Disordered" evidence="2">
    <location>
        <begin position="365"/>
        <end position="427"/>
    </location>
</feature>
<dbReference type="RefSeq" id="XP_026143143.1">
    <property type="nucleotide sequence ID" value="XM_026287358.1"/>
</dbReference>
<dbReference type="GeneID" id="113118296"/>
<feature type="region of interest" description="Disordered" evidence="2">
    <location>
        <begin position="279"/>
        <end position="305"/>
    </location>
</feature>
<sequence>MNLRASSHGELQALTSLRTPASDSSTFKSLSHSSNNMSGRFESIEELKGVSKPTHPPRRPVRAVRPMSALSASGSFLQINHLQGELVRKRKECEDLKKENKYLSNEIHMERIMMRTESELTMRTLRNLNQELQAQVKELKQKLHLSQQRATLCSRAAEDADRGRAEADKSRALAEARAIDCRQEKDLAVADKTRLSEELHLLKKEHNDVQLLLAQAEKNYFETKLKLDRVSGEKQALHEENRTLEGERNTLRHKLKELTEENVKIMEKEVNSRRRALVAEEQRERANKAQQEAEQERHLAEREREDRTRECLSWREKHQVLAEVIRAQEELQSLRQTKACQANIKSYFLCMTESDQRVKILKNQDGTPRNFTEGDPVYISTPDLNSEESERSSGSRTMFRVAAPRAGRDTGPAHFSELSPMADSHESGFSRRNRKVEYFWIPTDEE</sequence>
<evidence type="ECO:0000256" key="2">
    <source>
        <dbReference type="SAM" id="MobiDB-lite"/>
    </source>
</evidence>
<feature type="coiled-coil region" evidence="1">
    <location>
        <begin position="79"/>
        <end position="149"/>
    </location>
</feature>
<organism evidence="3 4">
    <name type="scientific">Carassius auratus</name>
    <name type="common">Goldfish</name>
    <dbReference type="NCBI Taxonomy" id="7957"/>
    <lineage>
        <taxon>Eukaryota</taxon>
        <taxon>Metazoa</taxon>
        <taxon>Chordata</taxon>
        <taxon>Craniata</taxon>
        <taxon>Vertebrata</taxon>
        <taxon>Euteleostomi</taxon>
        <taxon>Actinopterygii</taxon>
        <taxon>Neopterygii</taxon>
        <taxon>Teleostei</taxon>
        <taxon>Ostariophysi</taxon>
        <taxon>Cypriniformes</taxon>
        <taxon>Cyprinidae</taxon>
        <taxon>Cyprininae</taxon>
        <taxon>Carassius</taxon>
    </lineage>
</organism>
<reference evidence="4" key="1">
    <citation type="submission" date="2025-08" db="UniProtKB">
        <authorList>
            <consortium name="RefSeq"/>
        </authorList>
    </citation>
    <scope>IDENTIFICATION</scope>
    <source>
        <strain evidence="4">Wakin</strain>
        <tissue evidence="4">Muscle</tissue>
    </source>
</reference>
<evidence type="ECO:0000313" key="3">
    <source>
        <dbReference type="Proteomes" id="UP000515129"/>
    </source>
</evidence>
<proteinExistence type="predicted"/>
<accession>A0A6P6RD84</accession>
<evidence type="ECO:0000256" key="1">
    <source>
        <dbReference type="SAM" id="Coils"/>
    </source>
</evidence>